<dbReference type="GO" id="GO:0008270">
    <property type="term" value="F:zinc ion binding"/>
    <property type="evidence" value="ECO:0007669"/>
    <property type="project" value="UniProtKB-KW"/>
</dbReference>
<evidence type="ECO:0000256" key="4">
    <source>
        <dbReference type="ARBA" id="ARBA00022771"/>
    </source>
</evidence>
<dbReference type="EMBL" id="JANPWB010000009">
    <property type="protein sequence ID" value="KAJ1148565.1"/>
    <property type="molecule type" value="Genomic_DNA"/>
</dbReference>
<dbReference type="GO" id="GO:0005634">
    <property type="term" value="C:nucleus"/>
    <property type="evidence" value="ECO:0007669"/>
    <property type="project" value="UniProtKB-SubCell"/>
</dbReference>
<feature type="non-terminal residue" evidence="10">
    <location>
        <position position="139"/>
    </location>
</feature>
<keyword evidence="6" id="KW-0539">Nucleus</keyword>
<feature type="domain" description="C2H2-type" evidence="9">
    <location>
        <begin position="107"/>
        <end position="134"/>
    </location>
</feature>
<feature type="region of interest" description="Disordered" evidence="8">
    <location>
        <begin position="51"/>
        <end position="104"/>
    </location>
</feature>
<dbReference type="PROSITE" id="PS00028">
    <property type="entry name" value="ZINC_FINGER_C2H2_1"/>
    <property type="match status" value="1"/>
</dbReference>
<dbReference type="PROSITE" id="PS50157">
    <property type="entry name" value="ZINC_FINGER_C2H2_2"/>
    <property type="match status" value="1"/>
</dbReference>
<reference evidence="10" key="1">
    <citation type="journal article" date="2022" name="bioRxiv">
        <title>Sequencing and chromosome-scale assembly of the giantPleurodeles waltlgenome.</title>
        <authorList>
            <person name="Brown T."/>
            <person name="Elewa A."/>
            <person name="Iarovenko S."/>
            <person name="Subramanian E."/>
            <person name="Araus A.J."/>
            <person name="Petzold A."/>
            <person name="Susuki M."/>
            <person name="Suzuki K.-i.T."/>
            <person name="Hayashi T."/>
            <person name="Toyoda A."/>
            <person name="Oliveira C."/>
            <person name="Osipova E."/>
            <person name="Leigh N.D."/>
            <person name="Simon A."/>
            <person name="Yun M.H."/>
        </authorList>
    </citation>
    <scope>NUCLEOTIDE SEQUENCE</scope>
    <source>
        <strain evidence="10">20211129_DDA</strain>
        <tissue evidence="10">Liver</tissue>
    </source>
</reference>
<gene>
    <name evidence="10" type="ORF">NDU88_001393</name>
</gene>
<evidence type="ECO:0000313" key="11">
    <source>
        <dbReference type="Proteomes" id="UP001066276"/>
    </source>
</evidence>
<keyword evidence="4 7" id="KW-0863">Zinc-finger</keyword>
<organism evidence="10 11">
    <name type="scientific">Pleurodeles waltl</name>
    <name type="common">Iberian ribbed newt</name>
    <dbReference type="NCBI Taxonomy" id="8319"/>
    <lineage>
        <taxon>Eukaryota</taxon>
        <taxon>Metazoa</taxon>
        <taxon>Chordata</taxon>
        <taxon>Craniata</taxon>
        <taxon>Vertebrata</taxon>
        <taxon>Euteleostomi</taxon>
        <taxon>Amphibia</taxon>
        <taxon>Batrachia</taxon>
        <taxon>Caudata</taxon>
        <taxon>Salamandroidea</taxon>
        <taxon>Salamandridae</taxon>
        <taxon>Pleurodelinae</taxon>
        <taxon>Pleurodeles</taxon>
    </lineage>
</organism>
<comment type="subcellular location">
    <subcellularLocation>
        <location evidence="1">Nucleus</location>
    </subcellularLocation>
</comment>
<name>A0AAV7RCW2_PLEWA</name>
<dbReference type="AlphaFoldDB" id="A0AAV7RCW2"/>
<keyword evidence="3" id="KW-0677">Repeat</keyword>
<comment type="caution">
    <text evidence="10">The sequence shown here is derived from an EMBL/GenBank/DDBJ whole genome shotgun (WGS) entry which is preliminary data.</text>
</comment>
<sequence>MSQEDFTQIKIKLEKEDPEFSLEHNELRIIVKTEEEIQLITQEEDYECTKKVKKEKHTAHNGQPRTYPRQKAAKNSVTGIPSDGPSTPVEAEKSLQDSKSLPPKKPFACTECEKSFSHLGNLSRHKHIHKGAKPFTCPE</sequence>
<dbReference type="GO" id="GO:0010468">
    <property type="term" value="P:regulation of gene expression"/>
    <property type="evidence" value="ECO:0007669"/>
    <property type="project" value="TreeGrafter"/>
</dbReference>
<keyword evidence="2" id="KW-0479">Metal-binding</keyword>
<dbReference type="Gene3D" id="3.30.160.60">
    <property type="entry name" value="Classic Zinc Finger"/>
    <property type="match status" value="1"/>
</dbReference>
<keyword evidence="5" id="KW-0862">Zinc</keyword>
<protein>
    <recommendedName>
        <fullName evidence="9">C2H2-type domain-containing protein</fullName>
    </recommendedName>
</protein>
<evidence type="ECO:0000256" key="2">
    <source>
        <dbReference type="ARBA" id="ARBA00022723"/>
    </source>
</evidence>
<proteinExistence type="predicted"/>
<dbReference type="PANTHER" id="PTHR16515:SF49">
    <property type="entry name" value="GASTRULA ZINC FINGER PROTEIN XLCGF49.1-LIKE-RELATED"/>
    <property type="match status" value="1"/>
</dbReference>
<evidence type="ECO:0000256" key="3">
    <source>
        <dbReference type="ARBA" id="ARBA00022737"/>
    </source>
</evidence>
<evidence type="ECO:0000256" key="5">
    <source>
        <dbReference type="ARBA" id="ARBA00022833"/>
    </source>
</evidence>
<accession>A0AAV7RCW2</accession>
<dbReference type="FunFam" id="3.30.160.60:FF:001177">
    <property type="entry name" value="Zinc finger protein 33A"/>
    <property type="match status" value="1"/>
</dbReference>
<evidence type="ECO:0000256" key="7">
    <source>
        <dbReference type="PROSITE-ProRule" id="PRU00042"/>
    </source>
</evidence>
<dbReference type="PANTHER" id="PTHR16515">
    <property type="entry name" value="PR DOMAIN ZINC FINGER PROTEIN"/>
    <property type="match status" value="1"/>
</dbReference>
<dbReference type="InterPro" id="IPR036236">
    <property type="entry name" value="Znf_C2H2_sf"/>
</dbReference>
<evidence type="ECO:0000256" key="6">
    <source>
        <dbReference type="ARBA" id="ARBA00023242"/>
    </source>
</evidence>
<dbReference type="InterPro" id="IPR013087">
    <property type="entry name" value="Znf_C2H2_type"/>
</dbReference>
<dbReference type="SUPFAM" id="SSF57667">
    <property type="entry name" value="beta-beta-alpha zinc fingers"/>
    <property type="match status" value="1"/>
</dbReference>
<evidence type="ECO:0000256" key="1">
    <source>
        <dbReference type="ARBA" id="ARBA00004123"/>
    </source>
</evidence>
<evidence type="ECO:0000259" key="9">
    <source>
        <dbReference type="PROSITE" id="PS50157"/>
    </source>
</evidence>
<evidence type="ECO:0000313" key="10">
    <source>
        <dbReference type="EMBL" id="KAJ1148565.1"/>
    </source>
</evidence>
<dbReference type="Proteomes" id="UP001066276">
    <property type="component" value="Chromosome 5"/>
</dbReference>
<dbReference type="InterPro" id="IPR050331">
    <property type="entry name" value="Zinc_finger"/>
</dbReference>
<evidence type="ECO:0000256" key="8">
    <source>
        <dbReference type="SAM" id="MobiDB-lite"/>
    </source>
</evidence>
<keyword evidence="11" id="KW-1185">Reference proteome</keyword>